<reference evidence="1 2" key="1">
    <citation type="submission" date="2018-05" db="EMBL/GenBank/DDBJ databases">
        <title>The draft genome of strain NS-104.</title>
        <authorList>
            <person name="Hang P."/>
            <person name="Jiang J."/>
        </authorList>
    </citation>
    <scope>NUCLEOTIDE SEQUENCE [LARGE SCALE GENOMIC DNA]</scope>
    <source>
        <strain evidence="1 2">NS-104</strain>
    </source>
</reference>
<dbReference type="Proteomes" id="UP000245252">
    <property type="component" value="Unassembled WGS sequence"/>
</dbReference>
<evidence type="ECO:0000313" key="2">
    <source>
        <dbReference type="Proteomes" id="UP000245252"/>
    </source>
</evidence>
<protein>
    <submittedName>
        <fullName evidence="1">Uncharacterized protein</fullName>
    </submittedName>
</protein>
<name>A0A2U2DYC1_9HYPH</name>
<keyword evidence="2" id="KW-1185">Reference proteome</keyword>
<evidence type="ECO:0000313" key="1">
    <source>
        <dbReference type="EMBL" id="PWE58209.1"/>
    </source>
</evidence>
<dbReference type="RefSeq" id="WP_109456727.1">
    <property type="nucleotide sequence ID" value="NZ_QFBC01000001.1"/>
</dbReference>
<proteinExistence type="predicted"/>
<organism evidence="1 2">
    <name type="scientific">Metarhizobium album</name>
    <dbReference type="NCBI Taxonomy" id="2182425"/>
    <lineage>
        <taxon>Bacteria</taxon>
        <taxon>Pseudomonadati</taxon>
        <taxon>Pseudomonadota</taxon>
        <taxon>Alphaproteobacteria</taxon>
        <taxon>Hyphomicrobiales</taxon>
        <taxon>Rhizobiaceae</taxon>
        <taxon>Metarhizobium</taxon>
    </lineage>
</organism>
<comment type="caution">
    <text evidence="1">The sequence shown here is derived from an EMBL/GenBank/DDBJ whole genome shotgun (WGS) entry which is preliminary data.</text>
</comment>
<dbReference type="EMBL" id="QFBC01000001">
    <property type="protein sequence ID" value="PWE58209.1"/>
    <property type="molecule type" value="Genomic_DNA"/>
</dbReference>
<gene>
    <name evidence="1" type="ORF">DEM27_03260</name>
</gene>
<sequence>MPRSFPFQLLHAVSESCAYIASAVRAAEEFERCCQVSGEIAGKQRKDGCNDPSMAAVPL</sequence>
<dbReference type="AlphaFoldDB" id="A0A2U2DYC1"/>
<accession>A0A2U2DYC1</accession>